<dbReference type="GO" id="GO:0030276">
    <property type="term" value="F:clathrin binding"/>
    <property type="evidence" value="ECO:0007669"/>
    <property type="project" value="InterPro"/>
</dbReference>
<feature type="region of interest" description="Disordered" evidence="1">
    <location>
        <begin position="1"/>
        <end position="71"/>
    </location>
</feature>
<dbReference type="GO" id="GO:0030121">
    <property type="term" value="C:AP-1 adaptor complex"/>
    <property type="evidence" value="ECO:0007669"/>
    <property type="project" value="TreeGrafter"/>
</dbReference>
<sequence length="845" mass="90489">MSDFIPMISSSPPPLDDTASFDDWGNDDGDDDFGGFATAHVPVQTPSNEKLELSSNQTTSDSISANHADDLAASELPDCETGFVDKHVSNVPNSMSEISPAADSDGFGHFATTIPPDTIGPFSDSTATEIVLKKTADAIAKGDEKLAQQHNICQSDIAKSIQTCQDDCCSPQSQHCSQAKVSRDSGICSSEISPVTKSDDYQEFTHSEYDINQFSASQSSDGLAATVDRTDVTVAAAEDVADNGFGSGTTSPNIEPQVETDCEPVNAHLPEYVPLSDCVKGAICGDISTESTTTYQDVSAKIRGETVISQTDQLEVKGTAGSDCDRDTHEHSSNLECGDSATVAESTLKMDVNCVSEHRTDRVVTDGIPESNIEFCSGDSAVSPESTSPEHPECGNESETDSVEHQPKQTSCKPPDDEDDDFSNFSTAAEMQNVDTESEINNQQAQASCVLQDDEDDGFGNFGVAPDGQNDENEFDAFSGFKDSGTPSGESDWAAFHSGDLPRASEEDLGDDWAAFHGSGAQTRTASAGGEKEDDFGDFEKAEFGSFAQKPPSSVSVKPVPVDVRARMETILVQCFPPLQGTVDTDDVSPCLLIEVVTTELRRPLSEHRLTAGRHKAPPAGTVDLNVWNRLKDIEETAALKYTWAASATSRQLLAAIAVDPRNMLLPHKKQSMPAFAADLGLLEPSRGSHREPTMSCDPVIIDTSKSPPPTATDPAPDIPPAEFDWNSSGLTNPLDARGCMPLDLDFLVIHGHHGNSDVTVMQSEALQKEQEILEAIETVSPSSAVKTLQPLESVLAKMKFVSSVTTSKRDQSNLTEDAARVIQRLPDLSFMHASVLMFPIKGDQ</sequence>
<dbReference type="AlphaFoldDB" id="A0AAD9UFK0"/>
<feature type="region of interest" description="Disordered" evidence="1">
    <location>
        <begin position="370"/>
        <end position="423"/>
    </location>
</feature>
<evidence type="ECO:0000313" key="4">
    <source>
        <dbReference type="Proteomes" id="UP001209878"/>
    </source>
</evidence>
<feature type="compositionally biased region" description="Polar residues" evidence="1">
    <location>
        <begin position="44"/>
        <end position="65"/>
    </location>
</feature>
<evidence type="ECO:0000256" key="1">
    <source>
        <dbReference type="SAM" id="MobiDB-lite"/>
    </source>
</evidence>
<protein>
    <recommendedName>
        <fullName evidence="2">Aftiphilin clathrin-binding box domain-containing protein</fullName>
    </recommendedName>
</protein>
<feature type="compositionally biased region" description="Basic and acidic residues" evidence="1">
    <location>
        <begin position="323"/>
        <end position="333"/>
    </location>
</feature>
<name>A0AAD9UFK0_RIDPI</name>
<accession>A0AAD9UFK0</accession>
<dbReference type="Proteomes" id="UP001209878">
    <property type="component" value="Unassembled WGS sequence"/>
</dbReference>
<evidence type="ECO:0000259" key="2">
    <source>
        <dbReference type="Pfam" id="PF15045"/>
    </source>
</evidence>
<dbReference type="PANTHER" id="PTHR16156:SF10">
    <property type="entry name" value="AFTIPHILIN-RELATED"/>
    <property type="match status" value="1"/>
</dbReference>
<evidence type="ECO:0000313" key="3">
    <source>
        <dbReference type="EMBL" id="KAK2187474.1"/>
    </source>
</evidence>
<feature type="region of interest" description="Disordered" evidence="1">
    <location>
        <begin position="318"/>
        <end position="338"/>
    </location>
</feature>
<comment type="caution">
    <text evidence="3">The sequence shown here is derived from an EMBL/GenBank/DDBJ whole genome shotgun (WGS) entry which is preliminary data.</text>
</comment>
<dbReference type="EMBL" id="JAODUO010000164">
    <property type="protein sequence ID" value="KAK2187474.1"/>
    <property type="molecule type" value="Genomic_DNA"/>
</dbReference>
<feature type="compositionally biased region" description="Acidic residues" evidence="1">
    <location>
        <begin position="24"/>
        <end position="33"/>
    </location>
</feature>
<feature type="domain" description="Aftiphilin clathrin-binding box" evidence="2">
    <location>
        <begin position="626"/>
        <end position="686"/>
    </location>
</feature>
<proteinExistence type="predicted"/>
<dbReference type="Pfam" id="PF15045">
    <property type="entry name" value="Clathrin_bdg"/>
    <property type="match status" value="1"/>
</dbReference>
<dbReference type="InterPro" id="IPR029205">
    <property type="entry name" value="Clathrin-bd"/>
</dbReference>
<keyword evidence="4" id="KW-1185">Reference proteome</keyword>
<dbReference type="InterPro" id="IPR046359">
    <property type="entry name" value="Aftin-like"/>
</dbReference>
<reference evidence="3" key="1">
    <citation type="journal article" date="2023" name="Mol. Biol. Evol.">
        <title>Third-Generation Sequencing Reveals the Adaptive Role of the Epigenome in Three Deep-Sea Polychaetes.</title>
        <authorList>
            <person name="Perez M."/>
            <person name="Aroh O."/>
            <person name="Sun Y."/>
            <person name="Lan Y."/>
            <person name="Juniper S.K."/>
            <person name="Young C.R."/>
            <person name="Angers B."/>
            <person name="Qian P.Y."/>
        </authorList>
    </citation>
    <scope>NUCLEOTIDE SEQUENCE</scope>
    <source>
        <strain evidence="3">R07B-5</strain>
    </source>
</reference>
<organism evidence="3 4">
    <name type="scientific">Ridgeia piscesae</name>
    <name type="common">Tubeworm</name>
    <dbReference type="NCBI Taxonomy" id="27915"/>
    <lineage>
        <taxon>Eukaryota</taxon>
        <taxon>Metazoa</taxon>
        <taxon>Spiralia</taxon>
        <taxon>Lophotrochozoa</taxon>
        <taxon>Annelida</taxon>
        <taxon>Polychaeta</taxon>
        <taxon>Sedentaria</taxon>
        <taxon>Canalipalpata</taxon>
        <taxon>Sabellida</taxon>
        <taxon>Siboglinidae</taxon>
        <taxon>Ridgeia</taxon>
    </lineage>
</organism>
<gene>
    <name evidence="3" type="ORF">NP493_164g02049</name>
</gene>
<dbReference type="GO" id="GO:0032588">
    <property type="term" value="C:trans-Golgi network membrane"/>
    <property type="evidence" value="ECO:0007669"/>
    <property type="project" value="InterPro"/>
</dbReference>
<dbReference type="PANTHER" id="PTHR16156">
    <property type="entry name" value="AFTIPHILIN A-RELATED"/>
    <property type="match status" value="1"/>
</dbReference>